<dbReference type="PIRSF" id="PIRSF004976">
    <property type="entry name" value="ATPase_YdaO"/>
    <property type="match status" value="1"/>
</dbReference>
<feature type="domain" description="tRNA(Ile)-lysidine/2-thiocytidine synthase N-terminal" evidence="2">
    <location>
        <begin position="37"/>
        <end position="199"/>
    </location>
</feature>
<name>A0ABY1JES5_9BACT</name>
<dbReference type="EMBL" id="FSQZ01000001">
    <property type="protein sequence ID" value="SIN74622.1"/>
    <property type="molecule type" value="Genomic_DNA"/>
</dbReference>
<dbReference type="PANTHER" id="PTHR43686:SF1">
    <property type="entry name" value="AMINOTRAN_5 DOMAIN-CONTAINING PROTEIN"/>
    <property type="match status" value="1"/>
</dbReference>
<keyword evidence="4" id="KW-1185">Reference proteome</keyword>
<evidence type="ECO:0000256" key="1">
    <source>
        <dbReference type="ARBA" id="ARBA00022679"/>
    </source>
</evidence>
<dbReference type="Gene3D" id="3.40.50.620">
    <property type="entry name" value="HUPs"/>
    <property type="match status" value="1"/>
</dbReference>
<dbReference type="Pfam" id="PF01171">
    <property type="entry name" value="ATP_bind_3"/>
    <property type="match status" value="1"/>
</dbReference>
<comment type="caution">
    <text evidence="3">The sequence shown here is derived from an EMBL/GenBank/DDBJ whole genome shotgun (WGS) entry which is preliminary data.</text>
</comment>
<dbReference type="Proteomes" id="UP000185093">
    <property type="component" value="Unassembled WGS sequence"/>
</dbReference>
<proteinExistence type="predicted"/>
<dbReference type="InterPro" id="IPR035107">
    <property type="entry name" value="tRNA_thiolation_TtcA_Ctu1"/>
</dbReference>
<dbReference type="RefSeq" id="WP_014807318.1">
    <property type="nucleotide sequence ID" value="NZ_DAONLC010000003.1"/>
</dbReference>
<dbReference type="CDD" id="cd24138">
    <property type="entry name" value="TtcA-like"/>
    <property type="match status" value="1"/>
</dbReference>
<sequence>MICFYLVMRMVFLPEQIKHAVGEAVCAYSMIEDGDNVLVGLSGGKDSTLLLLALKHLQQVSPTKFSITALTVDPTGGNFDALELRDFCKSLDIPHIYYPYPIFEIIKLRNESSPCSFCANMRRGILSGIAHEKGFAKLALGHHLTDAIVTLMLNMFYSGRFHTLQPKTWQSRTQTWVIRPLIYLPEKEILSAASLVKIPLSSPKCPYGDNTKRKFMKELLNEITKEAPQGEYSALTALKRALWTTSH</sequence>
<protein>
    <submittedName>
        <fullName evidence="3">tRNA(Ile)-lysidine synthase TilS/MesJ</fullName>
    </submittedName>
</protein>
<organism evidence="3 4">
    <name type="scientific">Acetomicrobium flavidum</name>
    <dbReference type="NCBI Taxonomy" id="49896"/>
    <lineage>
        <taxon>Bacteria</taxon>
        <taxon>Thermotogati</taxon>
        <taxon>Synergistota</taxon>
        <taxon>Synergistia</taxon>
        <taxon>Synergistales</taxon>
        <taxon>Acetomicrobiaceae</taxon>
        <taxon>Acetomicrobium</taxon>
    </lineage>
</organism>
<gene>
    <name evidence="3" type="ORF">SAMN05444368_1670</name>
</gene>
<evidence type="ECO:0000259" key="2">
    <source>
        <dbReference type="Pfam" id="PF01171"/>
    </source>
</evidence>
<dbReference type="InterPro" id="IPR014729">
    <property type="entry name" value="Rossmann-like_a/b/a_fold"/>
</dbReference>
<dbReference type="InterPro" id="IPR011063">
    <property type="entry name" value="TilS/TtcA_N"/>
</dbReference>
<accession>A0ABY1JES5</accession>
<evidence type="ECO:0000313" key="4">
    <source>
        <dbReference type="Proteomes" id="UP000185093"/>
    </source>
</evidence>
<dbReference type="PANTHER" id="PTHR43686">
    <property type="entry name" value="SULFURTRANSFERASE-RELATED"/>
    <property type="match status" value="1"/>
</dbReference>
<evidence type="ECO:0000313" key="3">
    <source>
        <dbReference type="EMBL" id="SIN74622.1"/>
    </source>
</evidence>
<reference evidence="3 4" key="1">
    <citation type="submission" date="2016-11" db="EMBL/GenBank/DDBJ databases">
        <authorList>
            <person name="Varghese N."/>
            <person name="Submissions S."/>
        </authorList>
    </citation>
    <scope>NUCLEOTIDE SEQUENCE [LARGE SCALE GENOMIC DNA]</scope>
    <source>
        <strain evidence="3 4">DSM 20664</strain>
    </source>
</reference>
<keyword evidence="1" id="KW-0808">Transferase</keyword>
<dbReference type="SUPFAM" id="SSF52402">
    <property type="entry name" value="Adenine nucleotide alpha hydrolases-like"/>
    <property type="match status" value="1"/>
</dbReference>